<dbReference type="Proteomes" id="UP001321486">
    <property type="component" value="Chromosome"/>
</dbReference>
<protein>
    <recommendedName>
        <fullName evidence="4">Membrane protein insertase YidC</fullName>
    </recommendedName>
</protein>
<evidence type="ECO:0000313" key="3">
    <source>
        <dbReference type="Proteomes" id="UP001321486"/>
    </source>
</evidence>
<evidence type="ECO:0008006" key="4">
    <source>
        <dbReference type="Google" id="ProtNLM"/>
    </source>
</evidence>
<sequence length="91" mass="10346">MFYWLTSNIWTMGQQYVVIRNSPTPGSDAALAREARLAKRHQDKEARKPSNPLTALNEITVTEIETPKRVTTQRVQPVGKNRAKKQNGQAR</sequence>
<name>A0ABN6XV24_9MICO</name>
<reference evidence="3" key="1">
    <citation type="journal article" date="2019" name="Int. J. Syst. Evol. Microbiol.">
        <title>The Global Catalogue of Microorganisms (GCM) 10K type strain sequencing project: providing services to taxonomists for standard genome sequencing and annotation.</title>
        <authorList>
            <consortium name="The Broad Institute Genomics Platform"/>
            <consortium name="The Broad Institute Genome Sequencing Center for Infectious Disease"/>
            <person name="Wu L."/>
            <person name="Ma J."/>
        </authorList>
    </citation>
    <scope>NUCLEOTIDE SEQUENCE [LARGE SCALE GENOMIC DNA]</scope>
    <source>
        <strain evidence="3">NBRC 108728</strain>
    </source>
</reference>
<proteinExistence type="predicted"/>
<gene>
    <name evidence="2" type="ORF">GCM10025867_09220</name>
</gene>
<evidence type="ECO:0000256" key="1">
    <source>
        <dbReference type="SAM" id="MobiDB-lite"/>
    </source>
</evidence>
<accession>A0ABN6XV24</accession>
<organism evidence="2 3">
    <name type="scientific">Frondihabitans sucicola</name>
    <dbReference type="NCBI Taxonomy" id="1268041"/>
    <lineage>
        <taxon>Bacteria</taxon>
        <taxon>Bacillati</taxon>
        <taxon>Actinomycetota</taxon>
        <taxon>Actinomycetes</taxon>
        <taxon>Micrococcales</taxon>
        <taxon>Microbacteriaceae</taxon>
        <taxon>Frondihabitans</taxon>
    </lineage>
</organism>
<evidence type="ECO:0000313" key="2">
    <source>
        <dbReference type="EMBL" id="BDZ48681.1"/>
    </source>
</evidence>
<dbReference type="EMBL" id="AP027732">
    <property type="protein sequence ID" value="BDZ48681.1"/>
    <property type="molecule type" value="Genomic_DNA"/>
</dbReference>
<keyword evidence="3" id="KW-1185">Reference proteome</keyword>
<feature type="region of interest" description="Disordered" evidence="1">
    <location>
        <begin position="65"/>
        <end position="91"/>
    </location>
</feature>